<reference evidence="2 3" key="1">
    <citation type="journal article" date="2018" name="Sci. Rep.">
        <title>Genomic signatures of local adaptation to the degree of environmental predictability in rotifers.</title>
        <authorList>
            <person name="Franch-Gras L."/>
            <person name="Hahn C."/>
            <person name="Garcia-Roger E.M."/>
            <person name="Carmona M.J."/>
            <person name="Serra M."/>
            <person name="Gomez A."/>
        </authorList>
    </citation>
    <scope>NUCLEOTIDE SEQUENCE [LARGE SCALE GENOMIC DNA]</scope>
    <source>
        <strain evidence="2">HYR1</strain>
    </source>
</reference>
<dbReference type="GO" id="GO:0016874">
    <property type="term" value="F:ligase activity"/>
    <property type="evidence" value="ECO:0007669"/>
    <property type="project" value="UniProtKB-KW"/>
</dbReference>
<dbReference type="InterPro" id="IPR002110">
    <property type="entry name" value="Ankyrin_rpt"/>
</dbReference>
<dbReference type="Gene3D" id="1.25.40.20">
    <property type="entry name" value="Ankyrin repeat-containing domain"/>
    <property type="match status" value="2"/>
</dbReference>
<keyword evidence="2" id="KW-0436">Ligase</keyword>
<dbReference type="GO" id="GO:0016567">
    <property type="term" value="P:protein ubiquitination"/>
    <property type="evidence" value="ECO:0007669"/>
    <property type="project" value="TreeGrafter"/>
</dbReference>
<dbReference type="PROSITE" id="PS50088">
    <property type="entry name" value="ANK_REPEAT"/>
    <property type="match status" value="3"/>
</dbReference>
<proteinExistence type="predicted"/>
<evidence type="ECO:0000256" key="1">
    <source>
        <dbReference type="PROSITE-ProRule" id="PRU00023"/>
    </source>
</evidence>
<feature type="repeat" description="ANK" evidence="1">
    <location>
        <begin position="141"/>
        <end position="173"/>
    </location>
</feature>
<feature type="repeat" description="ANK" evidence="1">
    <location>
        <begin position="108"/>
        <end position="140"/>
    </location>
</feature>
<keyword evidence="3" id="KW-1185">Reference proteome</keyword>
<organism evidence="2 3">
    <name type="scientific">Brachionus plicatilis</name>
    <name type="common">Marine rotifer</name>
    <name type="synonym">Brachionus muelleri</name>
    <dbReference type="NCBI Taxonomy" id="10195"/>
    <lineage>
        <taxon>Eukaryota</taxon>
        <taxon>Metazoa</taxon>
        <taxon>Spiralia</taxon>
        <taxon>Gnathifera</taxon>
        <taxon>Rotifera</taxon>
        <taxon>Eurotatoria</taxon>
        <taxon>Monogononta</taxon>
        <taxon>Pseudotrocha</taxon>
        <taxon>Ploima</taxon>
        <taxon>Brachionidae</taxon>
        <taxon>Brachionus</taxon>
    </lineage>
</organism>
<dbReference type="PANTHER" id="PTHR24202:SF4">
    <property type="entry name" value="E3 UBIQUITIN-PROTEIN LIGASE MIB2-RELATED"/>
    <property type="match status" value="1"/>
</dbReference>
<accession>A0A3M7QPU8</accession>
<dbReference type="SMART" id="SM00248">
    <property type="entry name" value="ANK"/>
    <property type="match status" value="5"/>
</dbReference>
<dbReference type="SUPFAM" id="SSF48403">
    <property type="entry name" value="Ankyrin repeat"/>
    <property type="match status" value="1"/>
</dbReference>
<dbReference type="EMBL" id="REGN01005402">
    <property type="protein sequence ID" value="RNA13477.1"/>
    <property type="molecule type" value="Genomic_DNA"/>
</dbReference>
<name>A0A3M7QPU8_BRAPC</name>
<dbReference type="GO" id="GO:0005737">
    <property type="term" value="C:cytoplasm"/>
    <property type="evidence" value="ECO:0007669"/>
    <property type="project" value="TreeGrafter"/>
</dbReference>
<dbReference type="Proteomes" id="UP000276133">
    <property type="component" value="Unassembled WGS sequence"/>
</dbReference>
<dbReference type="PANTHER" id="PTHR24202">
    <property type="entry name" value="E3 UBIQUITIN-PROTEIN LIGASE MIB2"/>
    <property type="match status" value="1"/>
</dbReference>
<sequence>NKNFCSPLHVAVNKLFPQCVRALVNHNCDINIQDSYGDTPSHDIMGKPMSKESVEIFEILVSRADLDINVINKRGFNLFHQACLKGNHFFTEKLLKKFPDLINCQKNDGYSGLHLASLNGHKKTVEYLVKAKADLEMRTNRHQTPLLLAIAKLNSPIIELLVENYANVNSYDEDMETGLHLVLNEASVEKRSSPVKIKLSELDKALDSLSECKIMSQFVNFFLLKLILAKKLVIRMCFILDSKMLKKSKNSFWQKQTDFQISALGEKKVVSFAENGGI</sequence>
<feature type="repeat" description="ANK" evidence="1">
    <location>
        <begin position="3"/>
        <end position="35"/>
    </location>
</feature>
<dbReference type="Pfam" id="PF00023">
    <property type="entry name" value="Ank"/>
    <property type="match status" value="1"/>
</dbReference>
<dbReference type="AlphaFoldDB" id="A0A3M7QPU8"/>
<feature type="non-terminal residue" evidence="2">
    <location>
        <position position="1"/>
    </location>
</feature>
<evidence type="ECO:0000313" key="3">
    <source>
        <dbReference type="Proteomes" id="UP000276133"/>
    </source>
</evidence>
<keyword evidence="1" id="KW-0040">ANK repeat</keyword>
<dbReference type="PROSITE" id="PS50297">
    <property type="entry name" value="ANK_REP_REGION"/>
    <property type="match status" value="1"/>
</dbReference>
<dbReference type="OrthoDB" id="2122982at2759"/>
<comment type="caution">
    <text evidence="2">The sequence shown here is derived from an EMBL/GenBank/DDBJ whole genome shotgun (WGS) entry which is preliminary data.</text>
</comment>
<dbReference type="Pfam" id="PF12796">
    <property type="entry name" value="Ank_2"/>
    <property type="match status" value="1"/>
</dbReference>
<protein>
    <submittedName>
        <fullName evidence="2">E3 ubiquitin-ligase MIB2-like</fullName>
    </submittedName>
</protein>
<gene>
    <name evidence="2" type="ORF">BpHYR1_032348</name>
</gene>
<evidence type="ECO:0000313" key="2">
    <source>
        <dbReference type="EMBL" id="RNA13477.1"/>
    </source>
</evidence>
<dbReference type="InterPro" id="IPR036770">
    <property type="entry name" value="Ankyrin_rpt-contain_sf"/>
</dbReference>
<dbReference type="STRING" id="10195.A0A3M7QPU8"/>